<sequence>MPEHRRGSDAYLRYLLERGNSDAVEYALADCDLGALAISLGAQLAEKAQGEAFEPQTLHIVHAITVVAGCLLSHEKAVVFMANMMDRVSPETLYRYPSIRAVHRLRRIEQLDIDLRELFLWDSAQLTPEKISRLQSFLQNDLFGPQIAPLSLEGHIDDVNALVRGLRQQLIPRYLDFLVEFLTLPTPISIKQSIHWVHHFRLSWLEVDPELQHRVFEAILWQCRAILIPPRRYESAEVAFYTRLWSTSVFRCEWSQPAQRPEYNLSGIQLPCLRILVEALDIYHDAANSQGELDTRDSERLRDAARREISQGSRWEQGG</sequence>
<evidence type="ECO:0000313" key="1">
    <source>
        <dbReference type="EMBL" id="KAJ7617316.1"/>
    </source>
</evidence>
<keyword evidence="2" id="KW-1185">Reference proteome</keyword>
<accession>A0AAD7BDL3</accession>
<reference evidence="1" key="1">
    <citation type="submission" date="2023-03" db="EMBL/GenBank/DDBJ databases">
        <title>Massive genome expansion in bonnet fungi (Mycena s.s.) driven by repeated elements and novel gene families across ecological guilds.</title>
        <authorList>
            <consortium name="Lawrence Berkeley National Laboratory"/>
            <person name="Harder C.B."/>
            <person name="Miyauchi S."/>
            <person name="Viragh M."/>
            <person name="Kuo A."/>
            <person name="Thoen E."/>
            <person name="Andreopoulos B."/>
            <person name="Lu D."/>
            <person name="Skrede I."/>
            <person name="Drula E."/>
            <person name="Henrissat B."/>
            <person name="Morin E."/>
            <person name="Kohler A."/>
            <person name="Barry K."/>
            <person name="LaButti K."/>
            <person name="Morin E."/>
            <person name="Salamov A."/>
            <person name="Lipzen A."/>
            <person name="Mereny Z."/>
            <person name="Hegedus B."/>
            <person name="Baldrian P."/>
            <person name="Stursova M."/>
            <person name="Weitz H."/>
            <person name="Taylor A."/>
            <person name="Grigoriev I.V."/>
            <person name="Nagy L.G."/>
            <person name="Martin F."/>
            <person name="Kauserud H."/>
        </authorList>
    </citation>
    <scope>NUCLEOTIDE SEQUENCE</scope>
    <source>
        <strain evidence="1">9284</strain>
    </source>
</reference>
<dbReference type="AlphaFoldDB" id="A0AAD7BDL3"/>
<comment type="caution">
    <text evidence="1">The sequence shown here is derived from an EMBL/GenBank/DDBJ whole genome shotgun (WGS) entry which is preliminary data.</text>
</comment>
<dbReference type="Proteomes" id="UP001221142">
    <property type="component" value="Unassembled WGS sequence"/>
</dbReference>
<organism evidence="1 2">
    <name type="scientific">Roridomyces roridus</name>
    <dbReference type="NCBI Taxonomy" id="1738132"/>
    <lineage>
        <taxon>Eukaryota</taxon>
        <taxon>Fungi</taxon>
        <taxon>Dikarya</taxon>
        <taxon>Basidiomycota</taxon>
        <taxon>Agaricomycotina</taxon>
        <taxon>Agaricomycetes</taxon>
        <taxon>Agaricomycetidae</taxon>
        <taxon>Agaricales</taxon>
        <taxon>Marasmiineae</taxon>
        <taxon>Mycenaceae</taxon>
        <taxon>Roridomyces</taxon>
    </lineage>
</organism>
<proteinExistence type="predicted"/>
<gene>
    <name evidence="1" type="ORF">FB45DRAFT_933898</name>
</gene>
<protein>
    <submittedName>
        <fullName evidence="1">Uncharacterized protein</fullName>
    </submittedName>
</protein>
<name>A0AAD7BDL3_9AGAR</name>
<dbReference type="EMBL" id="JARKIF010000021">
    <property type="protein sequence ID" value="KAJ7617316.1"/>
    <property type="molecule type" value="Genomic_DNA"/>
</dbReference>
<evidence type="ECO:0000313" key="2">
    <source>
        <dbReference type="Proteomes" id="UP001221142"/>
    </source>
</evidence>